<comment type="similarity">
    <text evidence="5">Belongs to the HrcA family.</text>
</comment>
<dbReference type="InterPro" id="IPR036390">
    <property type="entry name" value="WH_DNA-bd_sf"/>
</dbReference>
<dbReference type="PIRSF" id="PIRSF005485">
    <property type="entry name" value="HrcA"/>
    <property type="match status" value="1"/>
</dbReference>
<keyword evidence="4 5" id="KW-0804">Transcription</keyword>
<feature type="domain" description="Heat-inducible transcription repressor HrcA C-terminal" evidence="6">
    <location>
        <begin position="109"/>
        <end position="328"/>
    </location>
</feature>
<dbReference type="NCBIfam" id="TIGR00331">
    <property type="entry name" value="hrcA"/>
    <property type="match status" value="1"/>
</dbReference>
<dbReference type="PANTHER" id="PTHR34824:SF1">
    <property type="entry name" value="HEAT-INDUCIBLE TRANSCRIPTION REPRESSOR HRCA"/>
    <property type="match status" value="1"/>
</dbReference>
<dbReference type="Proteomes" id="UP000754644">
    <property type="component" value="Unassembled WGS sequence"/>
</dbReference>
<dbReference type="SUPFAM" id="SSF55781">
    <property type="entry name" value="GAF domain-like"/>
    <property type="match status" value="1"/>
</dbReference>
<evidence type="ECO:0000256" key="1">
    <source>
        <dbReference type="ARBA" id="ARBA00022491"/>
    </source>
</evidence>
<dbReference type="InterPro" id="IPR029016">
    <property type="entry name" value="GAF-like_dom_sf"/>
</dbReference>
<evidence type="ECO:0000259" key="6">
    <source>
        <dbReference type="Pfam" id="PF01628"/>
    </source>
</evidence>
<dbReference type="GO" id="GO:0003677">
    <property type="term" value="F:DNA binding"/>
    <property type="evidence" value="ECO:0007669"/>
    <property type="project" value="InterPro"/>
</dbReference>
<sequence length="349" mass="38682">MIDKRQISEKAQIVLKTLIERYIADGQPVGSKTLAAQPQVTVSSATVRNIMADLEDKGYVTSPHTSAGRVPTAMGYRFFVDSLLDMAPLGSQDLRQMQRQLDPDWSAHQLVQSTSGILSDVTRMAGLVTIPRREQVTLRHVEFLSLSEKRVLVILVLADHEVQNRIIYTDAAYTEIQLKEASNYINQSFSGRSLRHIREQLITAMKSDHENLNVLMMATLEVAEKAFEQDEADGYVLAGQENLVEISPDMARDDIRNLFQAFSLKGDILHLLDRCLAGEGVQLFIGEESGYELLDECSVVISPYRVDGQLVGVLGVIGPTRMAYNRVIPVVDATARLLSAALGSSLSRH</sequence>
<dbReference type="Gene3D" id="3.30.450.40">
    <property type="match status" value="1"/>
</dbReference>
<evidence type="ECO:0000256" key="5">
    <source>
        <dbReference type="HAMAP-Rule" id="MF_00081"/>
    </source>
</evidence>
<reference evidence="7" key="1">
    <citation type="submission" date="2020-05" db="EMBL/GenBank/DDBJ databases">
        <title>Sulfur intermediates as new biogeochemical hubs in an aquatic model microbial ecosystem.</title>
        <authorList>
            <person name="Vigneron A."/>
        </authorList>
    </citation>
    <scope>NUCLEOTIDE SEQUENCE</scope>
    <source>
        <strain evidence="7">Bin.250</strain>
    </source>
</reference>
<name>A0A972VYL2_9GAMM</name>
<organism evidence="7 8">
    <name type="scientific">SAR86 cluster bacterium</name>
    <dbReference type="NCBI Taxonomy" id="2030880"/>
    <lineage>
        <taxon>Bacteria</taxon>
        <taxon>Pseudomonadati</taxon>
        <taxon>Pseudomonadota</taxon>
        <taxon>Gammaproteobacteria</taxon>
        <taxon>SAR86 cluster</taxon>
    </lineage>
</organism>
<protein>
    <recommendedName>
        <fullName evidence="5">Heat-inducible transcription repressor HrcA</fullName>
    </recommendedName>
</protein>
<dbReference type="Pfam" id="PF01628">
    <property type="entry name" value="HrcA"/>
    <property type="match status" value="1"/>
</dbReference>
<evidence type="ECO:0000256" key="2">
    <source>
        <dbReference type="ARBA" id="ARBA00023015"/>
    </source>
</evidence>
<gene>
    <name evidence="5 7" type="primary">hrcA</name>
    <name evidence="7" type="ORF">HQ497_06525</name>
</gene>
<dbReference type="HAMAP" id="MF_00081">
    <property type="entry name" value="HrcA"/>
    <property type="match status" value="1"/>
</dbReference>
<keyword evidence="3 5" id="KW-0346">Stress response</keyword>
<comment type="function">
    <text evidence="5">Negative regulator of class I heat shock genes (grpE-dnaK-dnaJ and groELS operons). Prevents heat-shock induction of these operons.</text>
</comment>
<dbReference type="SUPFAM" id="SSF46785">
    <property type="entry name" value="Winged helix' DNA-binding domain"/>
    <property type="match status" value="1"/>
</dbReference>
<keyword evidence="2 5" id="KW-0805">Transcription regulation</keyword>
<dbReference type="AlphaFoldDB" id="A0A972VYL2"/>
<dbReference type="InterPro" id="IPR002571">
    <property type="entry name" value="HrcA"/>
</dbReference>
<dbReference type="InterPro" id="IPR036388">
    <property type="entry name" value="WH-like_DNA-bd_sf"/>
</dbReference>
<evidence type="ECO:0000313" key="8">
    <source>
        <dbReference type="Proteomes" id="UP000754644"/>
    </source>
</evidence>
<evidence type="ECO:0000256" key="3">
    <source>
        <dbReference type="ARBA" id="ARBA00023016"/>
    </source>
</evidence>
<keyword evidence="1 5" id="KW-0678">Repressor</keyword>
<comment type="caution">
    <text evidence="7">The sequence shown here is derived from an EMBL/GenBank/DDBJ whole genome shotgun (WGS) entry which is preliminary data.</text>
</comment>
<evidence type="ECO:0000256" key="4">
    <source>
        <dbReference type="ARBA" id="ARBA00023163"/>
    </source>
</evidence>
<dbReference type="EMBL" id="JABMOJ010000243">
    <property type="protein sequence ID" value="NQV65002.1"/>
    <property type="molecule type" value="Genomic_DNA"/>
</dbReference>
<proteinExistence type="inferred from homology"/>
<dbReference type="Gene3D" id="3.30.390.60">
    <property type="entry name" value="Heat-inducible transcription repressor hrca homolog, domain 3"/>
    <property type="match status" value="1"/>
</dbReference>
<dbReference type="InterPro" id="IPR021153">
    <property type="entry name" value="HrcA_C"/>
</dbReference>
<evidence type="ECO:0000313" key="7">
    <source>
        <dbReference type="EMBL" id="NQV65002.1"/>
    </source>
</evidence>
<accession>A0A972VYL2</accession>
<dbReference type="PANTHER" id="PTHR34824">
    <property type="entry name" value="HEAT-INDUCIBLE TRANSCRIPTION REPRESSOR HRCA"/>
    <property type="match status" value="1"/>
</dbReference>
<dbReference type="InterPro" id="IPR023120">
    <property type="entry name" value="WHTH_transcript_rep_HrcA_IDD"/>
</dbReference>
<dbReference type="GO" id="GO:0045892">
    <property type="term" value="P:negative regulation of DNA-templated transcription"/>
    <property type="evidence" value="ECO:0007669"/>
    <property type="project" value="UniProtKB-UniRule"/>
</dbReference>
<dbReference type="Gene3D" id="1.10.10.10">
    <property type="entry name" value="Winged helix-like DNA-binding domain superfamily/Winged helix DNA-binding domain"/>
    <property type="match status" value="1"/>
</dbReference>